<dbReference type="InterPro" id="IPR001818">
    <property type="entry name" value="Pept_M10_metallopeptidase"/>
</dbReference>
<keyword evidence="3" id="KW-0378">Hydrolase</keyword>
<evidence type="ECO:0000259" key="6">
    <source>
        <dbReference type="Pfam" id="PF00413"/>
    </source>
</evidence>
<dbReference type="AlphaFoldDB" id="A0A1F6Y5X0"/>
<evidence type="ECO:0000256" key="2">
    <source>
        <dbReference type="ARBA" id="ARBA00022723"/>
    </source>
</evidence>
<evidence type="ECO:0000256" key="1">
    <source>
        <dbReference type="ARBA" id="ARBA00022670"/>
    </source>
</evidence>
<dbReference type="GO" id="GO:0006508">
    <property type="term" value="P:proteolysis"/>
    <property type="evidence" value="ECO:0007669"/>
    <property type="project" value="UniProtKB-KW"/>
</dbReference>
<keyword evidence="4" id="KW-0862">Zinc</keyword>
<dbReference type="Pfam" id="PF00413">
    <property type="entry name" value="Peptidase_M10"/>
    <property type="match status" value="1"/>
</dbReference>
<keyword evidence="5" id="KW-0175">Coiled coil</keyword>
<evidence type="ECO:0000256" key="5">
    <source>
        <dbReference type="SAM" id="Coils"/>
    </source>
</evidence>
<accession>A0A1F6Y5X0</accession>
<protein>
    <recommendedName>
        <fullName evidence="6">Peptidase M10 metallopeptidase domain-containing protein</fullName>
    </recommendedName>
</protein>
<gene>
    <name evidence="7" type="ORF">A3G98_02480</name>
</gene>
<dbReference type="Gene3D" id="3.40.390.10">
    <property type="entry name" value="Collagenase (Catalytic Domain)"/>
    <property type="match status" value="1"/>
</dbReference>
<reference evidence="7 8" key="1">
    <citation type="journal article" date="2016" name="Nat. Commun.">
        <title>Thousands of microbial genomes shed light on interconnected biogeochemical processes in an aquifer system.</title>
        <authorList>
            <person name="Anantharaman K."/>
            <person name="Brown C.T."/>
            <person name="Hug L.A."/>
            <person name="Sharon I."/>
            <person name="Castelle C.J."/>
            <person name="Probst A.J."/>
            <person name="Thomas B.C."/>
            <person name="Singh A."/>
            <person name="Wilkins M.J."/>
            <person name="Karaoz U."/>
            <person name="Brodie E.L."/>
            <person name="Williams K.H."/>
            <person name="Hubbard S.S."/>
            <person name="Banfield J.F."/>
        </authorList>
    </citation>
    <scope>NUCLEOTIDE SEQUENCE [LARGE SCALE GENOMIC DNA]</scope>
</reference>
<dbReference type="Proteomes" id="UP000178661">
    <property type="component" value="Unassembled WGS sequence"/>
</dbReference>
<keyword evidence="2" id="KW-0479">Metal-binding</keyword>
<evidence type="ECO:0000313" key="8">
    <source>
        <dbReference type="Proteomes" id="UP000178661"/>
    </source>
</evidence>
<dbReference type="GO" id="GO:0008270">
    <property type="term" value="F:zinc ion binding"/>
    <property type="evidence" value="ECO:0007669"/>
    <property type="project" value="InterPro"/>
</dbReference>
<comment type="caution">
    <text evidence="7">The sequence shown here is derived from an EMBL/GenBank/DDBJ whole genome shotgun (WGS) entry which is preliminary data.</text>
</comment>
<feature type="coiled-coil region" evidence="5">
    <location>
        <begin position="186"/>
        <end position="220"/>
    </location>
</feature>
<keyword evidence="1" id="KW-0645">Protease</keyword>
<feature type="domain" description="Peptidase M10 metallopeptidase" evidence="6">
    <location>
        <begin position="269"/>
        <end position="314"/>
    </location>
</feature>
<sequence>MKNFLKILLLIILFGAIYYFRDPLSTQVLPILENLKNNISNVFGKYIPCKEPIPYTFGTFDAKFNISKKYFLDALSLAETIWEKPVGLELFTYTPTDSSSNVLKINLIYDYRQEATSKLASLGIIVKDTRASYDMLRNKFTALKALYEKDEIDFNVRMESFNQNKLAYENKVKFWNTKGGASQKEYNQLEATHLFLENEIRELQNIQKNLNNTADEINALVVVLNRLVTSLNLSVGKYNTVNVARGESFEEGVYVSDGVNREIDIYEFSSREKLVRVLAHELGHALGLPHVSDSQAIMYELNQGNNQILTKADLDELKVRCGLK</sequence>
<evidence type="ECO:0000256" key="4">
    <source>
        <dbReference type="ARBA" id="ARBA00022833"/>
    </source>
</evidence>
<evidence type="ECO:0000256" key="3">
    <source>
        <dbReference type="ARBA" id="ARBA00022801"/>
    </source>
</evidence>
<dbReference type="SUPFAM" id="SSF55486">
    <property type="entry name" value="Metalloproteases ('zincins'), catalytic domain"/>
    <property type="match status" value="1"/>
</dbReference>
<name>A0A1F6Y5X0_9BACT</name>
<proteinExistence type="predicted"/>
<dbReference type="GO" id="GO:0031012">
    <property type="term" value="C:extracellular matrix"/>
    <property type="evidence" value="ECO:0007669"/>
    <property type="project" value="InterPro"/>
</dbReference>
<dbReference type="GO" id="GO:0004222">
    <property type="term" value="F:metalloendopeptidase activity"/>
    <property type="evidence" value="ECO:0007669"/>
    <property type="project" value="InterPro"/>
</dbReference>
<evidence type="ECO:0000313" key="7">
    <source>
        <dbReference type="EMBL" id="OGJ01715.1"/>
    </source>
</evidence>
<dbReference type="EMBL" id="MFVR01000013">
    <property type="protein sequence ID" value="OGJ01715.1"/>
    <property type="molecule type" value="Genomic_DNA"/>
</dbReference>
<organism evidence="7 8">
    <name type="scientific">Candidatus Nomurabacteria bacterium RIFCSPLOWO2_12_FULL_37_8</name>
    <dbReference type="NCBI Taxonomy" id="1801793"/>
    <lineage>
        <taxon>Bacteria</taxon>
        <taxon>Candidatus Nomuraibacteriota</taxon>
    </lineage>
</organism>
<dbReference type="InterPro" id="IPR024079">
    <property type="entry name" value="MetalloPept_cat_dom_sf"/>
</dbReference>